<dbReference type="Proteomes" id="UP001254813">
    <property type="component" value="Unassembled WGS sequence"/>
</dbReference>
<evidence type="ECO:0000313" key="9">
    <source>
        <dbReference type="EMBL" id="MDS0297048.1"/>
    </source>
</evidence>
<keyword evidence="2" id="KW-1003">Cell membrane</keyword>
<proteinExistence type="predicted"/>
<dbReference type="CDD" id="cd01127">
    <property type="entry name" value="TrwB_TraG_TraD_VirD4"/>
    <property type="match status" value="1"/>
</dbReference>
<dbReference type="InterPro" id="IPR027417">
    <property type="entry name" value="P-loop_NTPase"/>
</dbReference>
<keyword evidence="9" id="KW-0238">DNA-binding</keyword>
<comment type="caution">
    <text evidence="9">The sequence shown here is derived from an EMBL/GenBank/DDBJ whole genome shotgun (WGS) entry which is preliminary data.</text>
</comment>
<accession>A0ABU2G8A8</accession>
<evidence type="ECO:0000313" key="10">
    <source>
        <dbReference type="Proteomes" id="UP001254813"/>
    </source>
</evidence>
<protein>
    <submittedName>
        <fullName evidence="9">Type IV secretion system DNA-binding domain-containing protein</fullName>
    </submittedName>
</protein>
<evidence type="ECO:0000256" key="2">
    <source>
        <dbReference type="ARBA" id="ARBA00022475"/>
    </source>
</evidence>
<evidence type="ECO:0000259" key="8">
    <source>
        <dbReference type="Pfam" id="PF10412"/>
    </source>
</evidence>
<evidence type="ECO:0000256" key="7">
    <source>
        <dbReference type="SAM" id="Phobius"/>
    </source>
</evidence>
<keyword evidence="5 7" id="KW-0472">Membrane</keyword>
<dbReference type="InterPro" id="IPR019476">
    <property type="entry name" value="T4SS_TraD_DNA-bd"/>
</dbReference>
<keyword evidence="10" id="KW-1185">Reference proteome</keyword>
<evidence type="ECO:0000256" key="4">
    <source>
        <dbReference type="ARBA" id="ARBA00022989"/>
    </source>
</evidence>
<dbReference type="EMBL" id="JAMQOQ010000011">
    <property type="protein sequence ID" value="MDS0297048.1"/>
    <property type="molecule type" value="Genomic_DNA"/>
</dbReference>
<feature type="compositionally biased region" description="Basic and acidic residues" evidence="6">
    <location>
        <begin position="508"/>
        <end position="525"/>
    </location>
</feature>
<feature type="transmembrane region" description="Helical" evidence="7">
    <location>
        <begin position="20"/>
        <end position="41"/>
    </location>
</feature>
<dbReference type="SUPFAM" id="SSF52540">
    <property type="entry name" value="P-loop containing nucleoside triphosphate hydrolases"/>
    <property type="match status" value="1"/>
</dbReference>
<feature type="region of interest" description="Disordered" evidence="6">
    <location>
        <begin position="502"/>
        <end position="525"/>
    </location>
</feature>
<dbReference type="Pfam" id="PF10412">
    <property type="entry name" value="TrwB_AAD_bind"/>
    <property type="match status" value="1"/>
</dbReference>
<dbReference type="RefSeq" id="WP_310930985.1">
    <property type="nucleotide sequence ID" value="NZ_JAMQOQ010000011.1"/>
</dbReference>
<reference evidence="9 10" key="1">
    <citation type="submission" date="2022-06" db="EMBL/GenBank/DDBJ databases">
        <title>Halogeometricum sp. a new haloarchaeum isolate from saline soil.</title>
        <authorList>
            <person name="Strakova D."/>
            <person name="Galisteo C."/>
            <person name="Sanchez-Porro C."/>
            <person name="Ventosa A."/>
        </authorList>
    </citation>
    <scope>NUCLEOTIDE SEQUENCE [LARGE SCALE GENOMIC DNA]</scope>
    <source>
        <strain evidence="10">S3BR25-2</strain>
    </source>
</reference>
<dbReference type="PANTHER" id="PTHR37937">
    <property type="entry name" value="CONJUGATIVE TRANSFER: DNA TRANSPORT"/>
    <property type="match status" value="1"/>
</dbReference>
<dbReference type="GO" id="GO:0003677">
    <property type="term" value="F:DNA binding"/>
    <property type="evidence" value="ECO:0007669"/>
    <property type="project" value="UniProtKB-KW"/>
</dbReference>
<feature type="domain" description="Type IV secretion system coupling protein TraD DNA-binding" evidence="8">
    <location>
        <begin position="183"/>
        <end position="549"/>
    </location>
</feature>
<comment type="subcellular location">
    <subcellularLocation>
        <location evidence="1">Cell membrane</location>
        <topology evidence="1">Multi-pass membrane protein</topology>
    </subcellularLocation>
</comment>
<organism evidence="9 10">
    <name type="scientific">Halogeometricum luteum</name>
    <dbReference type="NCBI Taxonomy" id="2950537"/>
    <lineage>
        <taxon>Archaea</taxon>
        <taxon>Methanobacteriati</taxon>
        <taxon>Methanobacteriota</taxon>
        <taxon>Stenosarchaea group</taxon>
        <taxon>Halobacteria</taxon>
        <taxon>Halobacteriales</taxon>
        <taxon>Haloferacaceae</taxon>
        <taxon>Halogeometricum</taxon>
    </lineage>
</organism>
<dbReference type="PANTHER" id="PTHR37937:SF1">
    <property type="entry name" value="CONJUGATIVE TRANSFER: DNA TRANSPORT"/>
    <property type="match status" value="1"/>
</dbReference>
<gene>
    <name evidence="9" type="ORF">NDI79_23055</name>
</gene>
<evidence type="ECO:0000256" key="1">
    <source>
        <dbReference type="ARBA" id="ARBA00004651"/>
    </source>
</evidence>
<sequence length="574" mass="64683">MSARTDSESQSKDYRQEDEVEIFFQIAAVMTAALLLPWVYAILERANFYDFKFDGLHRSRALWLVPLFYLVGAVGTVLLFPAHLQLFWAFHVLLLAQIAEALLHQAGYLTGLSLPLSEQFTPLRVGGFVVVLGSAVYAAQRLRSWDTERELRRIIDDGNYVLPFQGLSAASDRMSLSRFVPLRKDRSILVLGETGAGKTETITLFTYQMQAGTDDPFVVFDYKGEYQENFEQDHDHENLIYLSSTDATEYWNLFAEIEREADIDEIGRALFPHTDGSEFFSQAGRQLFVAVVTYLHREAQASDTTPTNADLVAFVQSTDKQEMHERLTDYSDLTAAASAIDPDSERQAAGVYANFQQVIADLFRGDFAEAGEFSIREYMDDPQGRTLLLDFPITEGDAVQPAFRFFIDWAARFALANEQDTYFVLDEFARLPGLRKIGDLINAGRGRNTQLLLGVQSVAQLHDTYGKDRANALLSGLVQSVIMRVGDAASVEYAQSQIGREKQRRSVPVHDRDGRSVGRQELQDETHPIVESDLERLNDGEAIVVVPDGWLRGIITRFTAIRTQLERALERTPE</sequence>
<evidence type="ECO:0000256" key="6">
    <source>
        <dbReference type="SAM" id="MobiDB-lite"/>
    </source>
</evidence>
<keyword evidence="4 7" id="KW-1133">Transmembrane helix</keyword>
<name>A0ABU2G8A8_9EURY</name>
<evidence type="ECO:0000256" key="5">
    <source>
        <dbReference type="ARBA" id="ARBA00023136"/>
    </source>
</evidence>
<dbReference type="Gene3D" id="3.40.50.300">
    <property type="entry name" value="P-loop containing nucleotide triphosphate hydrolases"/>
    <property type="match status" value="2"/>
</dbReference>
<dbReference type="InterPro" id="IPR051539">
    <property type="entry name" value="T4SS-coupling_protein"/>
</dbReference>
<evidence type="ECO:0000256" key="3">
    <source>
        <dbReference type="ARBA" id="ARBA00022692"/>
    </source>
</evidence>
<feature type="transmembrane region" description="Helical" evidence="7">
    <location>
        <begin position="61"/>
        <end position="80"/>
    </location>
</feature>
<keyword evidence="3 7" id="KW-0812">Transmembrane</keyword>